<organism evidence="1 2">
    <name type="scientific">Mycolicibacterium confluentis</name>
    <dbReference type="NCBI Taxonomy" id="28047"/>
    <lineage>
        <taxon>Bacteria</taxon>
        <taxon>Bacillati</taxon>
        <taxon>Actinomycetota</taxon>
        <taxon>Actinomycetes</taxon>
        <taxon>Mycobacteriales</taxon>
        <taxon>Mycobacteriaceae</taxon>
        <taxon>Mycolicibacterium</taxon>
    </lineage>
</organism>
<reference evidence="1" key="2">
    <citation type="submission" date="2020-02" db="EMBL/GenBank/DDBJ databases">
        <authorList>
            <person name="Matsumoto Y."/>
            <person name="Motooka D."/>
            <person name="Nakamura S."/>
        </authorList>
    </citation>
    <scope>NUCLEOTIDE SEQUENCE</scope>
    <source>
        <strain evidence="1">JCM 13671</strain>
    </source>
</reference>
<reference evidence="1" key="1">
    <citation type="journal article" date="2019" name="Emerg. Microbes Infect.">
        <title>Comprehensive subspecies identification of 175 nontuberculous mycobacteria species based on 7547 genomic profiles.</title>
        <authorList>
            <person name="Matsumoto Y."/>
            <person name="Kinjo T."/>
            <person name="Motooka D."/>
            <person name="Nabeya D."/>
            <person name="Jung N."/>
            <person name="Uechi K."/>
            <person name="Horii T."/>
            <person name="Iida T."/>
            <person name="Fujita J."/>
            <person name="Nakamura S."/>
        </authorList>
    </citation>
    <scope>NUCLEOTIDE SEQUENCE [LARGE SCALE GENOMIC DNA]</scope>
    <source>
        <strain evidence="1">JCM 13671</strain>
    </source>
</reference>
<keyword evidence="2" id="KW-1185">Reference proteome</keyword>
<protein>
    <submittedName>
        <fullName evidence="1">Uncharacterized protein</fullName>
    </submittedName>
</protein>
<gene>
    <name evidence="1" type="ORF">MCNF_32180</name>
</gene>
<dbReference type="EMBL" id="AP022612">
    <property type="protein sequence ID" value="BBZ34613.1"/>
    <property type="molecule type" value="Genomic_DNA"/>
</dbReference>
<sequence>MIGGNPTFSDVASKCACFRLSIGTAGSSPVSYENGLGRIECAGGLTGDYFNPVRREHKQDDSYTPRMPGFIRSVRFPAPQHAHAAPATLILGGAALADCRPKW</sequence>
<dbReference type="Proteomes" id="UP000466931">
    <property type="component" value="Chromosome"/>
</dbReference>
<proteinExistence type="predicted"/>
<accession>A0A7I7Y0B8</accession>
<name>A0A7I7Y0B8_9MYCO</name>
<evidence type="ECO:0000313" key="2">
    <source>
        <dbReference type="Proteomes" id="UP000466931"/>
    </source>
</evidence>
<evidence type="ECO:0000313" key="1">
    <source>
        <dbReference type="EMBL" id="BBZ34613.1"/>
    </source>
</evidence>
<dbReference type="AlphaFoldDB" id="A0A7I7Y0B8"/>